<gene>
    <name evidence="2" type="ORF">BRADI_2g20066v3</name>
</gene>
<reference evidence="2 3" key="1">
    <citation type="journal article" date="2010" name="Nature">
        <title>Genome sequencing and analysis of the model grass Brachypodium distachyon.</title>
        <authorList>
            <consortium name="International Brachypodium Initiative"/>
        </authorList>
    </citation>
    <scope>NUCLEOTIDE SEQUENCE [LARGE SCALE GENOMIC DNA]</scope>
    <source>
        <strain evidence="2 3">Bd21</strain>
    </source>
</reference>
<evidence type="ECO:0000313" key="3">
    <source>
        <dbReference type="EnsemblPlants" id="PNT70933"/>
    </source>
</evidence>
<protein>
    <recommendedName>
        <fullName evidence="1">Reverse transcriptase zinc-binding domain-containing protein</fullName>
    </recommendedName>
</protein>
<feature type="non-terminal residue" evidence="2">
    <location>
        <position position="1"/>
    </location>
</feature>
<proteinExistence type="predicted"/>
<evidence type="ECO:0000313" key="2">
    <source>
        <dbReference type="EMBL" id="PNT70933.1"/>
    </source>
</evidence>
<sequence length="142" mass="16720">NNLAKRRHVDDPTCVFCGEQESISHLFFDCVVSKLTWNLISDILGITIGSDFESVGRWWISTNRHAAHDIVSTAILWTIWPYRNAICFQGKQWRNAQELWNGAIAPCRKWKILCREKCSLELEQFIRAMERRQSELLRIAWR</sequence>
<reference evidence="3" key="3">
    <citation type="submission" date="2018-08" db="UniProtKB">
        <authorList>
            <consortium name="EnsemblPlants"/>
        </authorList>
    </citation>
    <scope>IDENTIFICATION</scope>
    <source>
        <strain evidence="3">cv. Bd21</strain>
    </source>
</reference>
<accession>A0A2K2D9J0</accession>
<dbReference type="AlphaFoldDB" id="A0A2K2D9J0"/>
<dbReference type="InterPro" id="IPR026960">
    <property type="entry name" value="RVT-Znf"/>
</dbReference>
<reference evidence="2" key="2">
    <citation type="submission" date="2017-06" db="EMBL/GenBank/DDBJ databases">
        <title>WGS assembly of Brachypodium distachyon.</title>
        <authorList>
            <consortium name="The International Brachypodium Initiative"/>
            <person name="Lucas S."/>
            <person name="Harmon-Smith M."/>
            <person name="Lail K."/>
            <person name="Tice H."/>
            <person name="Grimwood J."/>
            <person name="Bruce D."/>
            <person name="Barry K."/>
            <person name="Shu S."/>
            <person name="Lindquist E."/>
            <person name="Wang M."/>
            <person name="Pitluck S."/>
            <person name="Vogel J.P."/>
            <person name="Garvin D.F."/>
            <person name="Mockler T.C."/>
            <person name="Schmutz J."/>
            <person name="Rokhsar D."/>
            <person name="Bevan M.W."/>
        </authorList>
    </citation>
    <scope>NUCLEOTIDE SEQUENCE</scope>
    <source>
        <strain evidence="2">Bd21</strain>
    </source>
</reference>
<feature type="domain" description="Reverse transcriptase zinc-binding" evidence="1">
    <location>
        <begin position="2"/>
        <end position="37"/>
    </location>
</feature>
<dbReference type="EMBL" id="CM000881">
    <property type="protein sequence ID" value="PNT70933.1"/>
    <property type="molecule type" value="Genomic_DNA"/>
</dbReference>
<dbReference type="Pfam" id="PF13966">
    <property type="entry name" value="zf-RVT"/>
    <property type="match status" value="1"/>
</dbReference>
<dbReference type="Gramene" id="PNT70933">
    <property type="protein sequence ID" value="PNT70933"/>
    <property type="gene ID" value="BRADI_2g20066v3"/>
</dbReference>
<evidence type="ECO:0000259" key="1">
    <source>
        <dbReference type="Pfam" id="PF13966"/>
    </source>
</evidence>
<keyword evidence="4" id="KW-1185">Reference proteome</keyword>
<dbReference type="EnsemblPlants" id="PNT70933">
    <property type="protein sequence ID" value="PNT70933"/>
    <property type="gene ID" value="BRADI_2g20066v3"/>
</dbReference>
<name>A0A2K2D9J0_BRADI</name>
<dbReference type="Proteomes" id="UP000008810">
    <property type="component" value="Chromosome 2"/>
</dbReference>
<dbReference type="InParanoid" id="A0A2K2D9J0"/>
<organism evidence="2">
    <name type="scientific">Brachypodium distachyon</name>
    <name type="common">Purple false brome</name>
    <name type="synonym">Trachynia distachya</name>
    <dbReference type="NCBI Taxonomy" id="15368"/>
    <lineage>
        <taxon>Eukaryota</taxon>
        <taxon>Viridiplantae</taxon>
        <taxon>Streptophyta</taxon>
        <taxon>Embryophyta</taxon>
        <taxon>Tracheophyta</taxon>
        <taxon>Spermatophyta</taxon>
        <taxon>Magnoliopsida</taxon>
        <taxon>Liliopsida</taxon>
        <taxon>Poales</taxon>
        <taxon>Poaceae</taxon>
        <taxon>BOP clade</taxon>
        <taxon>Pooideae</taxon>
        <taxon>Stipodae</taxon>
        <taxon>Brachypodieae</taxon>
        <taxon>Brachypodium</taxon>
    </lineage>
</organism>
<evidence type="ECO:0000313" key="4">
    <source>
        <dbReference type="Proteomes" id="UP000008810"/>
    </source>
</evidence>
<dbReference type="OrthoDB" id="682975at2759"/>